<evidence type="ECO:0000313" key="3">
    <source>
        <dbReference type="EMBL" id="ESL10045.1"/>
    </source>
</evidence>
<protein>
    <recommendedName>
        <fullName evidence="5">Trichohyalin-plectin-homology domain-containing protein</fullName>
    </recommendedName>
</protein>
<reference evidence="3 4" key="1">
    <citation type="submission" date="2013-07" db="EMBL/GenBank/DDBJ databases">
        <authorList>
            <person name="Stoco P.H."/>
            <person name="Wagner G."/>
            <person name="Gerber A."/>
            <person name="Zaha A."/>
            <person name="Thompson C."/>
            <person name="Bartholomeu D.C."/>
            <person name="Luckemeyer D.D."/>
            <person name="Bahia D."/>
            <person name="Loreto E."/>
            <person name="Prestes E.B."/>
            <person name="Lima F.M."/>
            <person name="Rodrigues-Luiz G."/>
            <person name="Vallejo G.A."/>
            <person name="Filho J.F."/>
            <person name="Monteiro K.M."/>
            <person name="Tyler K.M."/>
            <person name="de Almeida L.G."/>
            <person name="Ortiz M.F."/>
            <person name="Siervo M.A."/>
            <person name="de Moraes M.H."/>
            <person name="Cunha O.L."/>
            <person name="Mendonca-Neto R."/>
            <person name="Silva R."/>
            <person name="Teixeira S.M."/>
            <person name="Murta S.M."/>
            <person name="Sincero T.C."/>
            <person name="Mendes T.A."/>
            <person name="Urmenyi T.P."/>
            <person name="Silva V.G."/>
            <person name="da Rocha W.D."/>
            <person name="Andersson B."/>
            <person name="Romanha A.J."/>
            <person name="Steindel M."/>
            <person name="de Vasconcelos A.T."/>
            <person name="Grisard E.C."/>
        </authorList>
    </citation>
    <scope>NUCLEOTIDE SEQUENCE [LARGE SCALE GENOMIC DNA]</scope>
    <source>
        <strain evidence="3 4">SC58</strain>
    </source>
</reference>
<keyword evidence="4" id="KW-1185">Reference proteome</keyword>
<feature type="region of interest" description="Disordered" evidence="2">
    <location>
        <begin position="48"/>
        <end position="88"/>
    </location>
</feature>
<proteinExistence type="predicted"/>
<dbReference type="Proteomes" id="UP000031737">
    <property type="component" value="Unassembled WGS sequence"/>
</dbReference>
<dbReference type="OrthoDB" id="273522at2759"/>
<dbReference type="AlphaFoldDB" id="A0A061J6T6"/>
<evidence type="ECO:0000256" key="2">
    <source>
        <dbReference type="SAM" id="MobiDB-lite"/>
    </source>
</evidence>
<evidence type="ECO:0008006" key="5">
    <source>
        <dbReference type="Google" id="ProtNLM"/>
    </source>
</evidence>
<name>A0A061J6T6_TRYRA</name>
<keyword evidence="1" id="KW-0175">Coiled coil</keyword>
<gene>
    <name evidence="3" type="ORF">TRSC58_02227</name>
</gene>
<evidence type="ECO:0000256" key="1">
    <source>
        <dbReference type="SAM" id="Coils"/>
    </source>
</evidence>
<feature type="coiled-coil region" evidence="1">
    <location>
        <begin position="256"/>
        <end position="346"/>
    </location>
</feature>
<evidence type="ECO:0000313" key="4">
    <source>
        <dbReference type="Proteomes" id="UP000031737"/>
    </source>
</evidence>
<dbReference type="EMBL" id="AUPL01002227">
    <property type="protein sequence ID" value="ESL10045.1"/>
    <property type="molecule type" value="Genomic_DNA"/>
</dbReference>
<accession>A0A061J6T6</accession>
<organism evidence="3 4">
    <name type="scientific">Trypanosoma rangeli SC58</name>
    <dbReference type="NCBI Taxonomy" id="429131"/>
    <lineage>
        <taxon>Eukaryota</taxon>
        <taxon>Discoba</taxon>
        <taxon>Euglenozoa</taxon>
        <taxon>Kinetoplastea</taxon>
        <taxon>Metakinetoplastina</taxon>
        <taxon>Trypanosomatida</taxon>
        <taxon>Trypanosomatidae</taxon>
        <taxon>Trypanosoma</taxon>
        <taxon>Herpetosoma</taxon>
    </lineage>
</organism>
<sequence>MSFPPIEEAPRSMTRHNYLVERNRMRVNAYAPIRKELEEEDIRVARERQEQHKKMLDSWKSQSNYNPDASRPLPGGGPHSKRMKQASALKNPNYYKIIKEEEAQLKAERTAMYKADMQQQLKDRKEYLSKWHSAEKAYVTALVESHKEMARQMEERDREDAKAQKAYMDRMRESNLQELEQRRLKEKEREEYELSILRNLQERDKEKAATEERRAKDLKLMMQKENEEYHRSIVKTQEENKAREEAELKAILEFNAALAERERQTQLRERNRYKAEFEETIKKQKEFHQAHNYDEPLESIRERNEKAAASLALIKQEERLRLADRRREYRKELMQQIREKQEWRLAHIDGI</sequence>
<dbReference type="VEuPathDB" id="TriTrypDB:TRSC58_02227"/>
<feature type="compositionally biased region" description="Basic and acidic residues" evidence="2">
    <location>
        <begin position="48"/>
        <end position="57"/>
    </location>
</feature>
<comment type="caution">
    <text evidence="3">The sequence shown here is derived from an EMBL/GenBank/DDBJ whole genome shotgun (WGS) entry which is preliminary data.</text>
</comment>